<name>A0A1Y1WP17_9FUNG</name>
<dbReference type="InterPro" id="IPR018244">
    <property type="entry name" value="Allrgn_V5/Tpx1_CS"/>
</dbReference>
<dbReference type="GO" id="GO:0005576">
    <property type="term" value="C:extracellular region"/>
    <property type="evidence" value="ECO:0007669"/>
    <property type="project" value="InterPro"/>
</dbReference>
<feature type="chain" id="PRO_5013367765" evidence="2">
    <location>
        <begin position="22"/>
        <end position="861"/>
    </location>
</feature>
<dbReference type="CDD" id="cd05380">
    <property type="entry name" value="CAP_euk"/>
    <property type="match status" value="5"/>
</dbReference>
<accession>A0A1Y1WP17</accession>
<dbReference type="SMART" id="SM00198">
    <property type="entry name" value="SCP"/>
    <property type="match status" value="5"/>
</dbReference>
<reference evidence="4 5" key="1">
    <citation type="submission" date="2016-08" db="EMBL/GenBank/DDBJ databases">
        <title>A Parts List for Fungal Cellulosomes Revealed by Comparative Genomics.</title>
        <authorList>
            <consortium name="DOE Joint Genome Institute"/>
            <person name="Haitjema C.H."/>
            <person name="Gilmore S.P."/>
            <person name="Henske J.K."/>
            <person name="Solomon K.V."/>
            <person name="De Groot R."/>
            <person name="Kuo A."/>
            <person name="Mondo S.J."/>
            <person name="Salamov A.A."/>
            <person name="Labutti K."/>
            <person name="Zhao Z."/>
            <person name="Chiniquy J."/>
            <person name="Barry K."/>
            <person name="Brewer H.M."/>
            <person name="Purvine S.O."/>
            <person name="Wright A.T."/>
            <person name="Boxma B."/>
            <person name="Van Alen T."/>
            <person name="Hackstein J.H."/>
            <person name="Baker S.E."/>
            <person name="Grigoriev I.V."/>
            <person name="O'Malley M.A."/>
        </authorList>
    </citation>
    <scope>NUCLEOTIDE SEQUENCE [LARGE SCALE GENOMIC DNA]</scope>
    <source>
        <strain evidence="4 5">S4</strain>
    </source>
</reference>
<feature type="region of interest" description="Disordered" evidence="1">
    <location>
        <begin position="814"/>
        <end position="861"/>
    </location>
</feature>
<evidence type="ECO:0000313" key="5">
    <source>
        <dbReference type="Proteomes" id="UP000193944"/>
    </source>
</evidence>
<organism evidence="4 5">
    <name type="scientific">Anaeromyces robustus</name>
    <dbReference type="NCBI Taxonomy" id="1754192"/>
    <lineage>
        <taxon>Eukaryota</taxon>
        <taxon>Fungi</taxon>
        <taxon>Fungi incertae sedis</taxon>
        <taxon>Chytridiomycota</taxon>
        <taxon>Chytridiomycota incertae sedis</taxon>
        <taxon>Neocallimastigomycetes</taxon>
        <taxon>Neocallimastigales</taxon>
        <taxon>Neocallimastigaceae</taxon>
        <taxon>Anaeromyces</taxon>
    </lineage>
</organism>
<dbReference type="AlphaFoldDB" id="A0A1Y1WP17"/>
<dbReference type="InterPro" id="IPR001283">
    <property type="entry name" value="CRISP-related"/>
</dbReference>
<feature type="domain" description="SCP" evidence="3">
    <location>
        <begin position="346"/>
        <end position="484"/>
    </location>
</feature>
<dbReference type="InterPro" id="IPR014044">
    <property type="entry name" value="CAP_dom"/>
</dbReference>
<keyword evidence="5" id="KW-1185">Reference proteome</keyword>
<comment type="caution">
    <text evidence="4">The sequence shown here is derived from an EMBL/GenBank/DDBJ whole genome shotgun (WGS) entry which is preliminary data.</text>
</comment>
<feature type="domain" description="SCP" evidence="3">
    <location>
        <begin position="191"/>
        <end position="329"/>
    </location>
</feature>
<proteinExistence type="predicted"/>
<reference evidence="4 5" key="2">
    <citation type="submission" date="2016-08" db="EMBL/GenBank/DDBJ databases">
        <title>Pervasive Adenine N6-methylation of Active Genes in Fungi.</title>
        <authorList>
            <consortium name="DOE Joint Genome Institute"/>
            <person name="Mondo S.J."/>
            <person name="Dannebaum R.O."/>
            <person name="Kuo R.C."/>
            <person name="Labutti K."/>
            <person name="Haridas S."/>
            <person name="Kuo A."/>
            <person name="Salamov A."/>
            <person name="Ahrendt S.R."/>
            <person name="Lipzen A."/>
            <person name="Sullivan W."/>
            <person name="Andreopoulos W.B."/>
            <person name="Clum A."/>
            <person name="Lindquist E."/>
            <person name="Daum C."/>
            <person name="Ramamoorthy G.K."/>
            <person name="Gryganskyi A."/>
            <person name="Culley D."/>
            <person name="Magnuson J.K."/>
            <person name="James T.Y."/>
            <person name="O'Malley M.A."/>
            <person name="Stajich J.E."/>
            <person name="Spatafora J.W."/>
            <person name="Visel A."/>
            <person name="Grigoriev I.V."/>
        </authorList>
    </citation>
    <scope>NUCLEOTIDE SEQUENCE [LARGE SCALE GENOMIC DNA]</scope>
    <source>
        <strain evidence="4 5">S4</strain>
    </source>
</reference>
<gene>
    <name evidence="4" type="ORF">BCR32DRAFT_272017</name>
</gene>
<dbReference type="InterPro" id="IPR035940">
    <property type="entry name" value="CAP_sf"/>
</dbReference>
<dbReference type="PROSITE" id="PS01009">
    <property type="entry name" value="CRISP_1"/>
    <property type="match status" value="2"/>
</dbReference>
<evidence type="ECO:0000313" key="4">
    <source>
        <dbReference type="EMBL" id="ORX75260.1"/>
    </source>
</evidence>
<keyword evidence="2" id="KW-0732">Signal</keyword>
<evidence type="ECO:0000259" key="3">
    <source>
        <dbReference type="SMART" id="SM00198"/>
    </source>
</evidence>
<dbReference type="OrthoDB" id="337038at2759"/>
<dbReference type="STRING" id="1754192.A0A1Y1WP17"/>
<feature type="domain" description="SCP" evidence="3">
    <location>
        <begin position="502"/>
        <end position="643"/>
    </location>
</feature>
<evidence type="ECO:0000256" key="1">
    <source>
        <dbReference type="SAM" id="MobiDB-lite"/>
    </source>
</evidence>
<dbReference type="PANTHER" id="PTHR10334">
    <property type="entry name" value="CYSTEINE-RICH SECRETORY PROTEIN-RELATED"/>
    <property type="match status" value="1"/>
</dbReference>
<evidence type="ECO:0000256" key="2">
    <source>
        <dbReference type="SAM" id="SignalP"/>
    </source>
</evidence>
<dbReference type="PRINTS" id="PR00837">
    <property type="entry name" value="V5TPXLIKE"/>
</dbReference>
<protein>
    <submittedName>
        <fullName evidence="4">PR-1-like protein</fullName>
    </submittedName>
</protein>
<dbReference type="Pfam" id="PF00188">
    <property type="entry name" value="CAP"/>
    <property type="match status" value="5"/>
</dbReference>
<feature type="domain" description="SCP" evidence="3">
    <location>
        <begin position="26"/>
        <end position="162"/>
    </location>
</feature>
<dbReference type="Gene3D" id="3.40.33.10">
    <property type="entry name" value="CAP"/>
    <property type="match status" value="5"/>
</dbReference>
<feature type="domain" description="SCP" evidence="3">
    <location>
        <begin position="656"/>
        <end position="793"/>
    </location>
</feature>
<sequence length="861" mass="96697">MNLNLFSVITIIIISCIGVQADLTNDEKNTLLTLHNKVRNDVHAPNMQTLTWDDQMAAGAQEYADECKGMVHSGVGPENLAANTWGNITSIFYQWMKEKEAFDESGYRAKFLDTSYNGKVVGHYSQIVWATNTKLGCGYTICPNLSIDHLLVCRYATGNIIGYEVYGEPYFSNINDPNLNSNDATGGLSDSDKETLLYLHNYARVDLNSPNMKMLIWDNNIAESAQEYANQCLGMVHDDDYSGGENLAGNSSGDITAMFNQWMNEKSDFDKSGYRAKFLDVYYNDKVVGHYSQIVWATNNKLGCGFADCPNLGYRYLLVCRYATGNILNQEVYEINEENNSGLNESDIDKLIELHNNSRNSLNAPDMKDLTWDDTLASSAQEYADKCIGAIPDETFNGGENIDSNGLLGIEKIFNQWVREKVAFDESNYRINYKDDTYNNNNVGHYAQIVWASNSKFGCGYADCPNLSFRYILDCRYEIGPTLNEQVYALPVTNTEVELSSHDKEILLNLHKNVRKAVDAPDMEEIVWDDEIAESAQEYAKKCLESNYDASYYGSENISNGYDSDVNKLFNQWMTEKSDFEESGYGIKYKNSTYDGVFIGDYANLIYSKNTKIGCGLSYCEDFNSNSKYHLICRYDKYLNINEQVYIDLSAKLSISDEETLLNLHKEARNAVNASNMEEIVWDDEIAESAQNYAKKCKDLVHDNNFSGGESLWINESGDINLMFEEWMAEKETFDESGYRAQFNDFNYNNQPIGHYAQVVLATNDKFGCGMAYCVNLSNKYNVVCRYNTNITIGMEIYSLPSSTTSLLTVSSSLSTSESSSPKTITTTDSINSPSSTNPSTGSISDSNLNTDSSTNGANMI</sequence>
<feature type="signal peptide" evidence="2">
    <location>
        <begin position="1"/>
        <end position="21"/>
    </location>
</feature>
<dbReference type="SUPFAM" id="SSF55797">
    <property type="entry name" value="PR-1-like"/>
    <property type="match status" value="5"/>
</dbReference>
<dbReference type="EMBL" id="MCFG01000368">
    <property type="protein sequence ID" value="ORX75260.1"/>
    <property type="molecule type" value="Genomic_DNA"/>
</dbReference>
<dbReference type="Proteomes" id="UP000193944">
    <property type="component" value="Unassembled WGS sequence"/>
</dbReference>